<keyword evidence="4" id="KW-0802">TPR repeat</keyword>
<dbReference type="InterPro" id="IPR019734">
    <property type="entry name" value="TPR_rpt"/>
</dbReference>
<evidence type="ECO:0000256" key="6">
    <source>
        <dbReference type="SAM" id="Phobius"/>
    </source>
</evidence>
<name>A0ABU5HZ01_9BACE</name>
<dbReference type="EMBL" id="JARZAK010000019">
    <property type="protein sequence ID" value="MDY7260150.1"/>
    <property type="molecule type" value="Genomic_DNA"/>
</dbReference>
<evidence type="ECO:0000313" key="8">
    <source>
        <dbReference type="EMBL" id="MDY7260150.1"/>
    </source>
</evidence>
<keyword evidence="6" id="KW-0472">Membrane</keyword>
<dbReference type="Proteomes" id="UP001292913">
    <property type="component" value="Unassembled WGS sequence"/>
</dbReference>
<dbReference type="InterPro" id="IPR009057">
    <property type="entry name" value="Homeodomain-like_sf"/>
</dbReference>
<evidence type="ECO:0000256" key="1">
    <source>
        <dbReference type="ARBA" id="ARBA00023015"/>
    </source>
</evidence>
<sequence length="585" mass="68846">MRFLVCIFVLLFVHNQFSRADKIINNDSLYTEKYIRDIYISNPKRALQLLDEAESRKAFSMRLINELRSLSYRNMYMNKLAFMYARKSYLLDSISQREPQHMLKMTVFLSELSSLMSKYNESMRYALNGIKQAQELKDREAEARLLFCIGENNWRLSLKDKAYDYFGRAIELLRGSKEVREMMLLSYYYGAEMGFLMSDSRVKEALNLAYEREKLLKKLEKLPQVPEGYVDGQYSYLYAKLAYIYYVEKQYAQAERYYQQYLTMKDSHTPDGKMYSIPYLILSKQYEKVIDNCKDFKELLRMQQDTLNAQYITVLNKEVQAYLGMHNYKEAAAIRGIILAITDSINNNDKRNAALELNAIYGASEKEEYIAEQASQLKIRNISLCFLACVVLLTLFILWRLWHFSHIVKYKNRMLASLINEKFANRKDGNQLSEVHEQLTISSDLEPEQVSPEEQEELSDETDKESGEEEENRKIFQELNHIVVQKQLYLSSELSREDLAQIVHLNNARFARMIRECAGTNFNGYINELRINYAIKLMKKYPNYTIRAIADESGFNSTPILYNLFKKKTGMTPYEFKKAQETLRN</sequence>
<feature type="domain" description="HTH araC/xylS-type" evidence="7">
    <location>
        <begin position="480"/>
        <end position="579"/>
    </location>
</feature>
<keyword evidence="6" id="KW-0812">Transmembrane</keyword>
<dbReference type="SMART" id="SM00028">
    <property type="entry name" value="TPR"/>
    <property type="match status" value="2"/>
</dbReference>
<keyword evidence="6" id="KW-1133">Transmembrane helix</keyword>
<keyword evidence="2" id="KW-0238">DNA-binding</keyword>
<dbReference type="InterPro" id="IPR011990">
    <property type="entry name" value="TPR-like_helical_dom_sf"/>
</dbReference>
<evidence type="ECO:0000256" key="4">
    <source>
        <dbReference type="PROSITE-ProRule" id="PRU00339"/>
    </source>
</evidence>
<dbReference type="RefSeq" id="WP_258979974.1">
    <property type="nucleotide sequence ID" value="NZ_JARZAK010000019.1"/>
</dbReference>
<evidence type="ECO:0000256" key="3">
    <source>
        <dbReference type="ARBA" id="ARBA00023163"/>
    </source>
</evidence>
<dbReference type="PROSITE" id="PS50005">
    <property type="entry name" value="TPR"/>
    <property type="match status" value="1"/>
</dbReference>
<dbReference type="PANTHER" id="PTHR43280">
    <property type="entry name" value="ARAC-FAMILY TRANSCRIPTIONAL REGULATOR"/>
    <property type="match status" value="1"/>
</dbReference>
<organism evidence="8 9">
    <name type="scientific">Bacteroides vicugnae</name>
    <dbReference type="NCBI Taxonomy" id="3037989"/>
    <lineage>
        <taxon>Bacteria</taxon>
        <taxon>Pseudomonadati</taxon>
        <taxon>Bacteroidota</taxon>
        <taxon>Bacteroidia</taxon>
        <taxon>Bacteroidales</taxon>
        <taxon>Bacteroidaceae</taxon>
        <taxon>Bacteroides</taxon>
    </lineage>
</organism>
<dbReference type="Pfam" id="PF12833">
    <property type="entry name" value="HTH_18"/>
    <property type="match status" value="1"/>
</dbReference>
<dbReference type="PANTHER" id="PTHR43280:SF34">
    <property type="entry name" value="ARAC-FAMILY TRANSCRIPTIONAL REGULATOR"/>
    <property type="match status" value="1"/>
</dbReference>
<protein>
    <submittedName>
        <fullName evidence="8">AraC family transcriptional regulator</fullName>
    </submittedName>
</protein>
<dbReference type="InterPro" id="IPR018062">
    <property type="entry name" value="HTH_AraC-typ_CS"/>
</dbReference>
<feature type="repeat" description="TPR" evidence="4">
    <location>
        <begin position="235"/>
        <end position="268"/>
    </location>
</feature>
<dbReference type="Gene3D" id="1.10.10.60">
    <property type="entry name" value="Homeodomain-like"/>
    <property type="match status" value="2"/>
</dbReference>
<dbReference type="SUPFAM" id="SSF46689">
    <property type="entry name" value="Homeodomain-like"/>
    <property type="match status" value="1"/>
</dbReference>
<evidence type="ECO:0000259" key="7">
    <source>
        <dbReference type="PROSITE" id="PS01124"/>
    </source>
</evidence>
<feature type="compositionally biased region" description="Acidic residues" evidence="5">
    <location>
        <begin position="445"/>
        <end position="470"/>
    </location>
</feature>
<reference evidence="8 9" key="1">
    <citation type="submission" date="2023-04" db="EMBL/GenBank/DDBJ databases">
        <title>Bacteroides pacosi sp. nov., isolated from the fecal material of an alpaca.</title>
        <authorList>
            <person name="Miller S."/>
            <person name="Hendry M."/>
            <person name="King J."/>
            <person name="Sankaranarayanan K."/>
            <person name="Lawson P.A."/>
        </authorList>
    </citation>
    <scope>NUCLEOTIDE SEQUENCE [LARGE SCALE GENOMIC DNA]</scope>
    <source>
        <strain evidence="8 9">A2-P53</strain>
    </source>
</reference>
<gene>
    <name evidence="8" type="ORF">QHG74_20775</name>
</gene>
<dbReference type="SMART" id="SM00342">
    <property type="entry name" value="HTH_ARAC"/>
    <property type="match status" value="1"/>
</dbReference>
<proteinExistence type="predicted"/>
<evidence type="ECO:0000256" key="5">
    <source>
        <dbReference type="SAM" id="MobiDB-lite"/>
    </source>
</evidence>
<accession>A0ABU5HZ01</accession>
<dbReference type="PROSITE" id="PS01124">
    <property type="entry name" value="HTH_ARAC_FAMILY_2"/>
    <property type="match status" value="1"/>
</dbReference>
<comment type="caution">
    <text evidence="8">The sequence shown here is derived from an EMBL/GenBank/DDBJ whole genome shotgun (WGS) entry which is preliminary data.</text>
</comment>
<feature type="transmembrane region" description="Helical" evidence="6">
    <location>
        <begin position="381"/>
        <end position="402"/>
    </location>
</feature>
<feature type="region of interest" description="Disordered" evidence="5">
    <location>
        <begin position="443"/>
        <end position="471"/>
    </location>
</feature>
<dbReference type="InterPro" id="IPR018060">
    <property type="entry name" value="HTH_AraC"/>
</dbReference>
<evidence type="ECO:0000256" key="2">
    <source>
        <dbReference type="ARBA" id="ARBA00023125"/>
    </source>
</evidence>
<keyword evidence="1" id="KW-0805">Transcription regulation</keyword>
<evidence type="ECO:0000313" key="9">
    <source>
        <dbReference type="Proteomes" id="UP001292913"/>
    </source>
</evidence>
<dbReference type="PROSITE" id="PS00041">
    <property type="entry name" value="HTH_ARAC_FAMILY_1"/>
    <property type="match status" value="1"/>
</dbReference>
<keyword evidence="3" id="KW-0804">Transcription</keyword>
<dbReference type="Gene3D" id="1.25.40.10">
    <property type="entry name" value="Tetratricopeptide repeat domain"/>
    <property type="match status" value="1"/>
</dbReference>
<keyword evidence="9" id="KW-1185">Reference proteome</keyword>